<protein>
    <submittedName>
        <fullName evidence="1">Uncharacterized protein</fullName>
    </submittedName>
</protein>
<organism evidence="1 2">
    <name type="scientific">Paraburkholderia sprentiae WSM5005</name>
    <dbReference type="NCBI Taxonomy" id="754502"/>
    <lineage>
        <taxon>Bacteria</taxon>
        <taxon>Pseudomonadati</taxon>
        <taxon>Pseudomonadota</taxon>
        <taxon>Betaproteobacteria</taxon>
        <taxon>Burkholderiales</taxon>
        <taxon>Burkholderiaceae</taxon>
        <taxon>Paraburkholderia</taxon>
    </lineage>
</organism>
<name>A0A1I9YCN8_9BURK</name>
<evidence type="ECO:0000313" key="2">
    <source>
        <dbReference type="Proteomes" id="UP000179860"/>
    </source>
</evidence>
<dbReference type="OrthoDB" id="9181689at2"/>
<dbReference type="EMBL" id="CP017561">
    <property type="protein sequence ID" value="APA84071.1"/>
    <property type="molecule type" value="Genomic_DNA"/>
</dbReference>
<gene>
    <name evidence="1" type="ORF">BJG93_00625</name>
</gene>
<accession>A0A1I9YCN8</accession>
<reference evidence="1" key="2">
    <citation type="submission" date="2021-06" db="EMBL/GenBank/DDBJ databases">
        <authorList>
            <person name="Rogers T.H."/>
            <person name="Ramsay J.P."/>
            <person name="Wang P."/>
            <person name="Terpolilli J."/>
        </authorList>
    </citation>
    <scope>NUCLEOTIDE SEQUENCE</scope>
    <source>
        <strain evidence="1">WSM5005</strain>
    </source>
</reference>
<evidence type="ECO:0000313" key="1">
    <source>
        <dbReference type="EMBL" id="APA84071.1"/>
    </source>
</evidence>
<sequence>MPIALTKEQILGALPSIERGLRKYFWIQSEVALGAARVSDRDFQKKFNGFYRIRRNQEWQATYYGLFASKLLTGIEFREGLDFMLEKTGRFEASFISKLVATIHPSKYVIDSMVLRNVGLALPLANASDRIKRICRIHETLDEMCNSFLGTELGRFLVEHFRKTYPWANITEAKMLDLVLWQIRQQ</sequence>
<keyword evidence="2" id="KW-1185">Reference proteome</keyword>
<dbReference type="RefSeq" id="WP_051374428.1">
    <property type="nucleotide sequence ID" value="NZ_CP017561.2"/>
</dbReference>
<reference evidence="1" key="1">
    <citation type="submission" date="2016-09" db="EMBL/GenBank/DDBJ databases">
        <title>The Complete Genome of Burkholderia sprentiae wsm5005.</title>
        <authorList>
            <person name="De Meyer S."/>
            <person name="Wang P."/>
            <person name="Terpolilli J."/>
        </authorList>
    </citation>
    <scope>NUCLEOTIDE SEQUENCE [LARGE SCALE GENOMIC DNA]</scope>
    <source>
        <strain evidence="1">WSM5005</strain>
    </source>
</reference>
<proteinExistence type="predicted"/>
<dbReference type="AlphaFoldDB" id="A0A1I9YCN8"/>
<dbReference type="Proteomes" id="UP000179860">
    <property type="component" value="Chromosome 1"/>
</dbReference>
<dbReference type="KEGG" id="pspw:BJG93_00625"/>